<reference evidence="2 3" key="1">
    <citation type="submission" date="2018-07" db="EMBL/GenBank/DDBJ databases">
        <title>Complete genome sequence of Flavobacterium arcticum type strain SM1502T.</title>
        <authorList>
            <person name="Li Y."/>
            <person name="Li D.-D."/>
        </authorList>
    </citation>
    <scope>NUCLEOTIDE SEQUENCE [LARGE SCALE GENOMIC DNA]</scope>
    <source>
        <strain evidence="2 3">SM1502</strain>
    </source>
</reference>
<name>A0A345HE53_9FLAO</name>
<dbReference type="AlphaFoldDB" id="A0A345HE53"/>
<dbReference type="Proteomes" id="UP000253951">
    <property type="component" value="Chromosome"/>
</dbReference>
<keyword evidence="1" id="KW-0812">Transmembrane</keyword>
<dbReference type="EMBL" id="CP031188">
    <property type="protein sequence ID" value="AXG74863.1"/>
    <property type="molecule type" value="Genomic_DNA"/>
</dbReference>
<keyword evidence="3" id="KW-1185">Reference proteome</keyword>
<protein>
    <submittedName>
        <fullName evidence="2">Uncharacterized protein</fullName>
    </submittedName>
</protein>
<feature type="transmembrane region" description="Helical" evidence="1">
    <location>
        <begin position="36"/>
        <end position="57"/>
    </location>
</feature>
<keyword evidence="1" id="KW-1133">Transmembrane helix</keyword>
<keyword evidence="1" id="KW-0472">Membrane</keyword>
<evidence type="ECO:0000256" key="1">
    <source>
        <dbReference type="SAM" id="Phobius"/>
    </source>
</evidence>
<dbReference type="KEGG" id="fat:DVK85_11745"/>
<sequence>MKVKLVRFLYILASLTTVFAQICIKIVLNYIFNGDYISALFNIMPIWIFGFMTFLLLRGIEKLEGEIKKDTQQSILFSN</sequence>
<evidence type="ECO:0000313" key="3">
    <source>
        <dbReference type="Proteomes" id="UP000253951"/>
    </source>
</evidence>
<organism evidence="2 3">
    <name type="scientific">Flavobacterium arcticum</name>
    <dbReference type="NCBI Taxonomy" id="1784713"/>
    <lineage>
        <taxon>Bacteria</taxon>
        <taxon>Pseudomonadati</taxon>
        <taxon>Bacteroidota</taxon>
        <taxon>Flavobacteriia</taxon>
        <taxon>Flavobacteriales</taxon>
        <taxon>Flavobacteriaceae</taxon>
        <taxon>Flavobacterium</taxon>
    </lineage>
</organism>
<gene>
    <name evidence="2" type="ORF">DVK85_11745</name>
</gene>
<accession>A0A345HE53</accession>
<proteinExistence type="predicted"/>
<evidence type="ECO:0000313" key="2">
    <source>
        <dbReference type="EMBL" id="AXG74863.1"/>
    </source>
</evidence>